<sequence>MVSRLVVSGVCLNLLVSPKPFDIRLALHQDRPLRAFLWSFRMLIIRGGNLRECSGFRVRVSVAWSNGLGGRYHFYASRLCLSALEVGRALSSMRAGKLCSSLVWNQQVSPDFMVRDCGALAQLRAVFE</sequence>
<protein>
    <submittedName>
        <fullName evidence="1">Uncharacterized protein</fullName>
    </submittedName>
</protein>
<name>A0A8X7W0W1_BRACI</name>
<comment type="caution">
    <text evidence="1">The sequence shown here is derived from an EMBL/GenBank/DDBJ whole genome shotgun (WGS) entry which is preliminary data.</text>
</comment>
<proteinExistence type="predicted"/>
<dbReference type="AlphaFoldDB" id="A0A8X7W0W1"/>
<keyword evidence="2" id="KW-1185">Reference proteome</keyword>
<dbReference type="Proteomes" id="UP000886595">
    <property type="component" value="Unassembled WGS sequence"/>
</dbReference>
<accession>A0A8X7W0W1</accession>
<gene>
    <name evidence="1" type="ORF">Bca52824_014744</name>
</gene>
<evidence type="ECO:0000313" key="2">
    <source>
        <dbReference type="Proteomes" id="UP000886595"/>
    </source>
</evidence>
<reference evidence="1 2" key="1">
    <citation type="submission" date="2020-02" db="EMBL/GenBank/DDBJ databases">
        <authorList>
            <person name="Ma Q."/>
            <person name="Huang Y."/>
            <person name="Song X."/>
            <person name="Pei D."/>
        </authorList>
    </citation>
    <scope>NUCLEOTIDE SEQUENCE [LARGE SCALE GENOMIC DNA]</scope>
    <source>
        <strain evidence="1">Sxm20200214</strain>
        <tissue evidence="1">Leaf</tissue>
    </source>
</reference>
<organism evidence="1 2">
    <name type="scientific">Brassica carinata</name>
    <name type="common">Ethiopian mustard</name>
    <name type="synonym">Abyssinian cabbage</name>
    <dbReference type="NCBI Taxonomy" id="52824"/>
    <lineage>
        <taxon>Eukaryota</taxon>
        <taxon>Viridiplantae</taxon>
        <taxon>Streptophyta</taxon>
        <taxon>Embryophyta</taxon>
        <taxon>Tracheophyta</taxon>
        <taxon>Spermatophyta</taxon>
        <taxon>Magnoliopsida</taxon>
        <taxon>eudicotyledons</taxon>
        <taxon>Gunneridae</taxon>
        <taxon>Pentapetalae</taxon>
        <taxon>rosids</taxon>
        <taxon>malvids</taxon>
        <taxon>Brassicales</taxon>
        <taxon>Brassicaceae</taxon>
        <taxon>Brassiceae</taxon>
        <taxon>Brassica</taxon>
    </lineage>
</organism>
<evidence type="ECO:0000313" key="1">
    <source>
        <dbReference type="EMBL" id="KAG2321531.1"/>
    </source>
</evidence>
<dbReference type="EMBL" id="JAAMPC010000003">
    <property type="protein sequence ID" value="KAG2321531.1"/>
    <property type="molecule type" value="Genomic_DNA"/>
</dbReference>